<dbReference type="InterPro" id="IPR006015">
    <property type="entry name" value="Universal_stress_UspA"/>
</dbReference>
<dbReference type="Proteomes" id="UP001365846">
    <property type="component" value="Unassembled WGS sequence"/>
</dbReference>
<evidence type="ECO:0000313" key="3">
    <source>
        <dbReference type="EMBL" id="MEJ8813183.1"/>
    </source>
</evidence>
<dbReference type="InterPro" id="IPR006016">
    <property type="entry name" value="UspA"/>
</dbReference>
<protein>
    <submittedName>
        <fullName evidence="3">Universal stress protein</fullName>
    </submittedName>
</protein>
<reference evidence="3 4" key="1">
    <citation type="submission" date="2024-03" db="EMBL/GenBank/DDBJ databases">
        <title>Novel species of the genus Variovorax.</title>
        <authorList>
            <person name="Liu Q."/>
            <person name="Xin Y.-H."/>
        </authorList>
    </citation>
    <scope>NUCLEOTIDE SEQUENCE [LARGE SCALE GENOMIC DNA]</scope>
    <source>
        <strain evidence="3 4">KACC 18899</strain>
    </source>
</reference>
<dbReference type="CDD" id="cd00293">
    <property type="entry name" value="USP-like"/>
    <property type="match status" value="1"/>
</dbReference>
<sequence length="161" mass="17345">MYQRILVPIDGGPVSQRGLEEAVQIAKLTQGRLLLVHVIDELSLALAMDAQSGRAGSYLQSVRDEGARLLEDAKRGAQAAGIEVETALHERYGSTVYPSVITESSVDETVIAEAKRWKADLIVIGTHGRRGVSRLVLGSSAERILRSAPVPVLLVRAPDKP</sequence>
<dbReference type="SUPFAM" id="SSF52402">
    <property type="entry name" value="Adenine nucleotide alpha hydrolases-like"/>
    <property type="match status" value="1"/>
</dbReference>
<evidence type="ECO:0000256" key="1">
    <source>
        <dbReference type="ARBA" id="ARBA00008791"/>
    </source>
</evidence>
<evidence type="ECO:0000259" key="2">
    <source>
        <dbReference type="Pfam" id="PF00582"/>
    </source>
</evidence>
<dbReference type="PRINTS" id="PR01438">
    <property type="entry name" value="UNVRSLSTRESS"/>
</dbReference>
<dbReference type="PANTHER" id="PTHR46268:SF15">
    <property type="entry name" value="UNIVERSAL STRESS PROTEIN HP_0031"/>
    <property type="match status" value="1"/>
</dbReference>
<proteinExistence type="inferred from homology"/>
<keyword evidence="4" id="KW-1185">Reference proteome</keyword>
<organism evidence="3 4">
    <name type="scientific">Variovorax ureilyticus</name>
    <dbReference type="NCBI Taxonomy" id="1836198"/>
    <lineage>
        <taxon>Bacteria</taxon>
        <taxon>Pseudomonadati</taxon>
        <taxon>Pseudomonadota</taxon>
        <taxon>Betaproteobacteria</taxon>
        <taxon>Burkholderiales</taxon>
        <taxon>Comamonadaceae</taxon>
        <taxon>Variovorax</taxon>
    </lineage>
</organism>
<dbReference type="RefSeq" id="WP_340358429.1">
    <property type="nucleotide sequence ID" value="NZ_JBBKZU010000008.1"/>
</dbReference>
<dbReference type="Pfam" id="PF00582">
    <property type="entry name" value="Usp"/>
    <property type="match status" value="1"/>
</dbReference>
<comment type="similarity">
    <text evidence="1">Belongs to the universal stress protein A family.</text>
</comment>
<evidence type="ECO:0000313" key="4">
    <source>
        <dbReference type="Proteomes" id="UP001365846"/>
    </source>
</evidence>
<dbReference type="InterPro" id="IPR014729">
    <property type="entry name" value="Rossmann-like_a/b/a_fold"/>
</dbReference>
<name>A0ABU8VHP4_9BURK</name>
<comment type="caution">
    <text evidence="3">The sequence shown here is derived from an EMBL/GenBank/DDBJ whole genome shotgun (WGS) entry which is preliminary data.</text>
</comment>
<accession>A0ABU8VHP4</accession>
<feature type="domain" description="UspA" evidence="2">
    <location>
        <begin position="1"/>
        <end position="156"/>
    </location>
</feature>
<dbReference type="EMBL" id="JBBKZU010000008">
    <property type="protein sequence ID" value="MEJ8813183.1"/>
    <property type="molecule type" value="Genomic_DNA"/>
</dbReference>
<dbReference type="PANTHER" id="PTHR46268">
    <property type="entry name" value="STRESS RESPONSE PROTEIN NHAX"/>
    <property type="match status" value="1"/>
</dbReference>
<gene>
    <name evidence="3" type="ORF">WKW77_19005</name>
</gene>
<dbReference type="Gene3D" id="3.40.50.620">
    <property type="entry name" value="HUPs"/>
    <property type="match status" value="1"/>
</dbReference>